<proteinExistence type="predicted"/>
<organism evidence="11 12">
    <name type="scientific">Alienimonas chondri</name>
    <dbReference type="NCBI Taxonomy" id="2681879"/>
    <lineage>
        <taxon>Bacteria</taxon>
        <taxon>Pseudomonadati</taxon>
        <taxon>Planctomycetota</taxon>
        <taxon>Planctomycetia</taxon>
        <taxon>Planctomycetales</taxon>
        <taxon>Planctomycetaceae</taxon>
        <taxon>Alienimonas</taxon>
    </lineage>
</organism>
<feature type="region of interest" description="Disordered" evidence="8">
    <location>
        <begin position="745"/>
        <end position="771"/>
    </location>
</feature>
<dbReference type="Gene3D" id="2.130.10.10">
    <property type="entry name" value="YVTN repeat-like/Quinoprotein amine dehydrogenase"/>
    <property type="match status" value="2"/>
</dbReference>
<dbReference type="RefSeq" id="WP_171184736.1">
    <property type="nucleotide sequence ID" value="NZ_WTPX01000025.1"/>
</dbReference>
<dbReference type="SUPFAM" id="SSF50998">
    <property type="entry name" value="Quinoprotein alcohol dehydrogenase-like"/>
    <property type="match status" value="1"/>
</dbReference>
<gene>
    <name evidence="11" type="ORF">LzC2_11610</name>
</gene>
<evidence type="ECO:0000256" key="4">
    <source>
        <dbReference type="ARBA" id="ARBA00022737"/>
    </source>
</evidence>
<feature type="region of interest" description="Disordered" evidence="8">
    <location>
        <begin position="603"/>
        <end position="718"/>
    </location>
</feature>
<dbReference type="PANTHER" id="PTHR19848">
    <property type="entry name" value="WD40 REPEAT PROTEIN"/>
    <property type="match status" value="1"/>
</dbReference>
<evidence type="ECO:0000313" key="11">
    <source>
        <dbReference type="EMBL" id="NNJ25098.1"/>
    </source>
</evidence>
<keyword evidence="4" id="KW-0677">Repeat</keyword>
<evidence type="ECO:0000256" key="5">
    <source>
        <dbReference type="ARBA" id="ARBA00023004"/>
    </source>
</evidence>
<dbReference type="PROSITE" id="PS50082">
    <property type="entry name" value="WD_REPEATS_2"/>
    <property type="match status" value="1"/>
</dbReference>
<sequence length="796" mass="82228">MSLRLAPLAVLLVCPLSLWTSPACGAEGEEEKPLTYDDHVLPILRAKCVGCHNADKQEGGLNMSQFAALMQGGGSGEVVSPGDGEYSYLYMLAAHEAEPVMPPNGAKMADADLATLKKWIDTGARENAGSKVKMKPKEDLSLGAAPIGRPDGPPPMPPNPYDAASYDADPKPLSVEAIPVEGRVGDRADAVVAMAASQWAPLIAIGGDGQVLLFHADSLQPWGVLPFPEGRPQSLKFSTNGRLLIAGGGRGAYRGLAVVWDVTTGARVMEIGEEPDAVLAADISPDQSLVAIGTTSKKVKVYAVASGEMVYMIEKPTDWATAVAFSPDGVLLAIGDRGGNLSMWEAASGLLYADLRGHRDAITGLSWRADSNLLASSSLDDTVHLWNPEDGALVRKVDLRVSGAESVAFAADGTFAVAGRNGGSSTWGIDGKQLKDFPKRPDFALSVACADEAVAAADGKRSPRVFVGDWTGQVAAFDPATGELAAEFSPVPPPMPERIAAAETKLKELTAAAEGVAKRRADAAAAVQQAQEAKKATAERVAAVAKEKEAAEKSRKELAEAASKAKQATSKAEQAAKQAAEAAKKSAEAAKVAEANAAEATKAVESARSQQTEAAKEAADAVETAEGQAAEATKAAESAEGDAADAAKQAAEAAQKELAEAKKAAEDAKKAADEALKAAEQAAAKAMEESAKAVEASQQAAKEAQIAKDAQNAAEAESKRIAAELAVAEAAVKQLPKDLDAAKKAAEAAEKAIGPAEEKKKEADALPDPAAERDAVAARLAGLKLAAERLKPADES</sequence>
<name>A0ABX1VBE4_9PLAN</name>
<reference evidence="11 12" key="1">
    <citation type="journal article" date="2020" name="Syst. Appl. Microbiol.">
        <title>Alienimonas chondri sp. nov., a novel planctomycete isolated from the biofilm of the red alga Chondrus crispus.</title>
        <authorList>
            <person name="Vitorino I."/>
            <person name="Albuquerque L."/>
            <person name="Wiegand S."/>
            <person name="Kallscheuer N."/>
            <person name="da Costa M.S."/>
            <person name="Lobo-da-Cunha A."/>
            <person name="Jogler C."/>
            <person name="Lage O.M."/>
        </authorList>
    </citation>
    <scope>NUCLEOTIDE SEQUENCE [LARGE SCALE GENOMIC DNA]</scope>
    <source>
        <strain evidence="11 12">LzC2</strain>
    </source>
</reference>
<feature type="region of interest" description="Disordered" evidence="8">
    <location>
        <begin position="128"/>
        <end position="158"/>
    </location>
</feature>
<accession>A0ABX1VBE4</accession>
<feature type="compositionally biased region" description="Low complexity" evidence="8">
    <location>
        <begin position="644"/>
        <end position="653"/>
    </location>
</feature>
<feature type="compositionally biased region" description="Basic and acidic residues" evidence="8">
    <location>
        <begin position="654"/>
        <end position="677"/>
    </location>
</feature>
<dbReference type="SMART" id="SM00320">
    <property type="entry name" value="WD40"/>
    <property type="match status" value="4"/>
</dbReference>
<evidence type="ECO:0000256" key="3">
    <source>
        <dbReference type="ARBA" id="ARBA00022723"/>
    </source>
</evidence>
<feature type="compositionally biased region" description="Low complexity" evidence="8">
    <location>
        <begin position="621"/>
        <end position="638"/>
    </location>
</feature>
<dbReference type="InterPro" id="IPR011429">
    <property type="entry name" value="Cyt_c_Planctomycete-type"/>
</dbReference>
<dbReference type="InterPro" id="IPR001680">
    <property type="entry name" value="WD40_rpt"/>
</dbReference>
<evidence type="ECO:0000256" key="1">
    <source>
        <dbReference type="ARBA" id="ARBA00022574"/>
    </source>
</evidence>
<feature type="compositionally biased region" description="Low complexity" evidence="8">
    <location>
        <begin position="560"/>
        <end position="581"/>
    </location>
</feature>
<dbReference type="InterPro" id="IPR015943">
    <property type="entry name" value="WD40/YVTN_repeat-like_dom_sf"/>
</dbReference>
<dbReference type="InterPro" id="IPR009056">
    <property type="entry name" value="Cyt_c-like_dom"/>
</dbReference>
<feature type="domain" description="Cytochrome c" evidence="10">
    <location>
        <begin position="23"/>
        <end position="124"/>
    </location>
</feature>
<dbReference type="InterPro" id="IPR036909">
    <property type="entry name" value="Cyt_c-like_dom_sf"/>
</dbReference>
<keyword evidence="5 7" id="KW-0408">Iron</keyword>
<keyword evidence="9" id="KW-0732">Signal</keyword>
<feature type="repeat" description="WD" evidence="6">
    <location>
        <begin position="355"/>
        <end position="396"/>
    </location>
</feature>
<feature type="region of interest" description="Disordered" evidence="8">
    <location>
        <begin position="559"/>
        <end position="586"/>
    </location>
</feature>
<feature type="chain" id="PRO_5046639610" description="Cytochrome c domain-containing protein" evidence="9">
    <location>
        <begin position="26"/>
        <end position="796"/>
    </location>
</feature>
<dbReference type="EMBL" id="WTPX01000025">
    <property type="protein sequence ID" value="NNJ25098.1"/>
    <property type="molecule type" value="Genomic_DNA"/>
</dbReference>
<evidence type="ECO:0000259" key="10">
    <source>
        <dbReference type="PROSITE" id="PS51007"/>
    </source>
</evidence>
<evidence type="ECO:0000256" key="7">
    <source>
        <dbReference type="PROSITE-ProRule" id="PRU00433"/>
    </source>
</evidence>
<evidence type="ECO:0000256" key="2">
    <source>
        <dbReference type="ARBA" id="ARBA00022617"/>
    </source>
</evidence>
<feature type="signal peptide" evidence="9">
    <location>
        <begin position="1"/>
        <end position="25"/>
    </location>
</feature>
<dbReference type="Pfam" id="PF07635">
    <property type="entry name" value="PSCyt1"/>
    <property type="match status" value="1"/>
</dbReference>
<evidence type="ECO:0000256" key="6">
    <source>
        <dbReference type="PROSITE-ProRule" id="PRU00221"/>
    </source>
</evidence>
<protein>
    <recommendedName>
        <fullName evidence="10">Cytochrome c domain-containing protein</fullName>
    </recommendedName>
</protein>
<keyword evidence="2 7" id="KW-0349">Heme</keyword>
<keyword evidence="12" id="KW-1185">Reference proteome</keyword>
<keyword evidence="3 7" id="KW-0479">Metal-binding</keyword>
<dbReference type="SUPFAM" id="SSF46626">
    <property type="entry name" value="Cytochrome c"/>
    <property type="match status" value="1"/>
</dbReference>
<keyword evidence="1 6" id="KW-0853">WD repeat</keyword>
<dbReference type="PROSITE" id="PS51007">
    <property type="entry name" value="CYTC"/>
    <property type="match status" value="1"/>
</dbReference>
<dbReference type="PROSITE" id="PS50294">
    <property type="entry name" value="WD_REPEATS_REGION"/>
    <property type="match status" value="1"/>
</dbReference>
<dbReference type="InterPro" id="IPR011047">
    <property type="entry name" value="Quinoprotein_ADH-like_sf"/>
</dbReference>
<comment type="caution">
    <text evidence="11">The sequence shown here is derived from an EMBL/GenBank/DDBJ whole genome shotgun (WGS) entry which is preliminary data.</text>
</comment>
<evidence type="ECO:0000256" key="8">
    <source>
        <dbReference type="SAM" id="MobiDB-lite"/>
    </source>
</evidence>
<evidence type="ECO:0000313" key="12">
    <source>
        <dbReference type="Proteomes" id="UP000609651"/>
    </source>
</evidence>
<dbReference type="Proteomes" id="UP000609651">
    <property type="component" value="Unassembled WGS sequence"/>
</dbReference>
<dbReference type="Pfam" id="PF00400">
    <property type="entry name" value="WD40"/>
    <property type="match status" value="2"/>
</dbReference>
<dbReference type="PANTHER" id="PTHR19848:SF8">
    <property type="entry name" value="F-BOX AND WD REPEAT DOMAIN CONTAINING 7"/>
    <property type="match status" value="1"/>
</dbReference>
<evidence type="ECO:0000256" key="9">
    <source>
        <dbReference type="SAM" id="SignalP"/>
    </source>
</evidence>